<gene>
    <name evidence="15" type="ORF">EB796_013236</name>
</gene>
<feature type="domain" description="ABC transporter" evidence="13">
    <location>
        <begin position="62"/>
        <end position="298"/>
    </location>
</feature>
<evidence type="ECO:0000256" key="5">
    <source>
        <dbReference type="ARBA" id="ARBA00022737"/>
    </source>
</evidence>
<evidence type="ECO:0000256" key="2">
    <source>
        <dbReference type="ARBA" id="ARBA00009726"/>
    </source>
</evidence>
<comment type="similarity">
    <text evidence="2">Belongs to the ABC transporter superfamily. ABCC family. Conjugate transporter (TC 3.A.1.208) subfamily.</text>
</comment>
<dbReference type="PANTHER" id="PTHR24223:SF447">
    <property type="entry name" value="MULTIDRUG RESISTANCE-ASSOCIATED PROTEIN 5"/>
    <property type="match status" value="1"/>
</dbReference>
<keyword evidence="4 12" id="KW-0812">Transmembrane</keyword>
<keyword evidence="9 12" id="KW-0472">Membrane</keyword>
<comment type="subcellular location">
    <subcellularLocation>
        <location evidence="1">Endomembrane system</location>
        <topology evidence="1">Multi-pass membrane protein</topology>
    </subcellularLocation>
</comment>
<dbReference type="InterPro" id="IPR003593">
    <property type="entry name" value="AAA+_ATPase"/>
</dbReference>
<dbReference type="SUPFAM" id="SSF52540">
    <property type="entry name" value="P-loop containing nucleoside triphosphate hydrolases"/>
    <property type="match status" value="2"/>
</dbReference>
<keyword evidence="3" id="KW-0813">Transport</keyword>
<dbReference type="SUPFAM" id="SSF90123">
    <property type="entry name" value="ABC transporter transmembrane region"/>
    <property type="match status" value="1"/>
</dbReference>
<evidence type="ECO:0000313" key="16">
    <source>
        <dbReference type="Proteomes" id="UP000593567"/>
    </source>
</evidence>
<dbReference type="GO" id="GO:0005524">
    <property type="term" value="F:ATP binding"/>
    <property type="evidence" value="ECO:0007669"/>
    <property type="project" value="UniProtKB-KW"/>
</dbReference>
<feature type="compositionally biased region" description="Basic and acidic residues" evidence="11">
    <location>
        <begin position="62"/>
        <end position="74"/>
    </location>
</feature>
<feature type="domain" description="ABC transmembrane type-1" evidence="14">
    <location>
        <begin position="382"/>
        <end position="675"/>
    </location>
</feature>
<dbReference type="InterPro" id="IPR027417">
    <property type="entry name" value="P-loop_NTPase"/>
</dbReference>
<keyword evidence="6" id="KW-0547">Nucleotide-binding</keyword>
<evidence type="ECO:0000256" key="4">
    <source>
        <dbReference type="ARBA" id="ARBA00022692"/>
    </source>
</evidence>
<organism evidence="15 16">
    <name type="scientific">Bugula neritina</name>
    <name type="common">Brown bryozoan</name>
    <name type="synonym">Sertularia neritina</name>
    <dbReference type="NCBI Taxonomy" id="10212"/>
    <lineage>
        <taxon>Eukaryota</taxon>
        <taxon>Metazoa</taxon>
        <taxon>Spiralia</taxon>
        <taxon>Lophotrochozoa</taxon>
        <taxon>Bryozoa</taxon>
        <taxon>Gymnolaemata</taxon>
        <taxon>Cheilostomatida</taxon>
        <taxon>Flustrina</taxon>
        <taxon>Buguloidea</taxon>
        <taxon>Bugulidae</taxon>
        <taxon>Bugula</taxon>
    </lineage>
</organism>
<evidence type="ECO:0000313" key="15">
    <source>
        <dbReference type="EMBL" id="KAF6028453.1"/>
    </source>
</evidence>
<evidence type="ECO:0000256" key="10">
    <source>
        <dbReference type="ARBA" id="ARBA00023180"/>
    </source>
</evidence>
<dbReference type="OrthoDB" id="6500128at2759"/>
<protein>
    <submittedName>
        <fullName evidence="15">ABCC5</fullName>
    </submittedName>
</protein>
<dbReference type="Pfam" id="PF00664">
    <property type="entry name" value="ABC_membrane"/>
    <property type="match status" value="1"/>
</dbReference>
<evidence type="ECO:0000256" key="8">
    <source>
        <dbReference type="ARBA" id="ARBA00022989"/>
    </source>
</evidence>
<proteinExistence type="inferred from homology"/>
<dbReference type="FunFam" id="1.20.1560.10:FF:000015">
    <property type="entry name" value="multidrug resistance-associated protein 5 isoform X1"/>
    <property type="match status" value="1"/>
</dbReference>
<feature type="transmembrane region" description="Helical" evidence="12">
    <location>
        <begin position="441"/>
        <end position="461"/>
    </location>
</feature>
<dbReference type="InterPro" id="IPR036640">
    <property type="entry name" value="ABC1_TM_sf"/>
</dbReference>
<evidence type="ECO:0000256" key="6">
    <source>
        <dbReference type="ARBA" id="ARBA00022741"/>
    </source>
</evidence>
<keyword evidence="8 12" id="KW-1133">Transmembrane helix</keyword>
<dbReference type="CDD" id="cd18599">
    <property type="entry name" value="ABC_6TM_MRP5_8_9_D2"/>
    <property type="match status" value="1"/>
</dbReference>
<evidence type="ECO:0000256" key="1">
    <source>
        <dbReference type="ARBA" id="ARBA00004127"/>
    </source>
</evidence>
<feature type="domain" description="ABC transporter" evidence="13">
    <location>
        <begin position="731"/>
        <end position="965"/>
    </location>
</feature>
<dbReference type="Pfam" id="PF00005">
    <property type="entry name" value="ABC_tran"/>
    <property type="match status" value="2"/>
</dbReference>
<dbReference type="SMART" id="SM00382">
    <property type="entry name" value="AAA"/>
    <property type="match status" value="2"/>
</dbReference>
<comment type="caution">
    <text evidence="15">The sequence shown here is derived from an EMBL/GenBank/DDBJ whole genome shotgun (WGS) entry which is preliminary data.</text>
</comment>
<dbReference type="Proteomes" id="UP000593567">
    <property type="component" value="Unassembled WGS sequence"/>
</dbReference>
<evidence type="ECO:0000259" key="13">
    <source>
        <dbReference type="PROSITE" id="PS50893"/>
    </source>
</evidence>
<keyword evidence="16" id="KW-1185">Reference proteome</keyword>
<dbReference type="FunFam" id="3.40.50.300:FF:000997">
    <property type="entry name" value="Multidrug resistance-associated protein 1"/>
    <property type="match status" value="1"/>
</dbReference>
<dbReference type="EMBL" id="VXIV02001948">
    <property type="protein sequence ID" value="KAF6028453.1"/>
    <property type="molecule type" value="Genomic_DNA"/>
</dbReference>
<keyword evidence="5" id="KW-0677">Repeat</keyword>
<dbReference type="PROSITE" id="PS50929">
    <property type="entry name" value="ABC_TM1F"/>
    <property type="match status" value="1"/>
</dbReference>
<evidence type="ECO:0000256" key="12">
    <source>
        <dbReference type="SAM" id="Phobius"/>
    </source>
</evidence>
<dbReference type="InterPro" id="IPR011527">
    <property type="entry name" value="ABC1_TM_dom"/>
</dbReference>
<dbReference type="InterPro" id="IPR050173">
    <property type="entry name" value="ABC_transporter_C-like"/>
</dbReference>
<reference evidence="15" key="1">
    <citation type="submission" date="2020-06" db="EMBL/GenBank/DDBJ databases">
        <title>Draft genome of Bugula neritina, a colonial animal packing powerful symbionts and potential medicines.</title>
        <authorList>
            <person name="Rayko M."/>
        </authorList>
    </citation>
    <scope>NUCLEOTIDE SEQUENCE [LARGE SCALE GENOMIC DNA]</scope>
    <source>
        <strain evidence="15">Kwan_BN1</strain>
    </source>
</reference>
<evidence type="ECO:0000256" key="7">
    <source>
        <dbReference type="ARBA" id="ARBA00022840"/>
    </source>
</evidence>
<accession>A0A7J7JRD3</accession>
<dbReference type="GO" id="GO:0140359">
    <property type="term" value="F:ABC-type transporter activity"/>
    <property type="evidence" value="ECO:0007669"/>
    <property type="project" value="InterPro"/>
</dbReference>
<dbReference type="InterPro" id="IPR017871">
    <property type="entry name" value="ABC_transporter-like_CS"/>
</dbReference>
<evidence type="ECO:0000256" key="9">
    <source>
        <dbReference type="ARBA" id="ARBA00023136"/>
    </source>
</evidence>
<sequence>MMPYSVKAVAEGYHACLRIQKVLLDEKEKHVYPDTVAYNHFAEVKGASFGWPIQSQETEGSTQDKDTKETDKNESSLCDSDEELERKTVILHDITLTVKTGMTLGVCGSVGSGKTSVLQALLGMMELETGVLRLNPSKNIAYVPQQAWVLNATAKENILFGNPYDKTWYDKVITACALLSDFEQLPAGDQTEIGERGINLSGGQKQRISMARAVYSLADVVLLDDPLSAVDAQVGQHMMTHCIKDLLKNKTVVFVTHQLQFLSECDYIIVMKDGRIVEEGTHQTLLDSGNGEYANLRRSYQTSTDDALRKCEEKANRVELKMDDNLNKQTQPIKVDEQKDAVQLNSNHDGKLTKEEKLEEGEVSLKIYRDYINAAGGPCVFLIVIFLVVLAMTTQAFSNYWLSIWLSAGSGNLFLNKTITRNDTVQVTKVLSESILDNPDLGFYQLIYGTSLLVIVLVIIIKSQVYVRVSLKAASNLHNNLFSKVVRAPMRFFDETPSGQILNRFSRDMDIVDTVLPLDSELFLNEICTLLLILGIIGSVFPYFLLCMLPVAVIFVLGSRVENITRSPLFSHIAMTIQGLDSIKAYKSERRFLKQFNDLQDCNNMAMFLFHTSIRWTACRLEVLTVSVLIGTCLFVIYVPSDVVSPSLAALALSYALNMTGIFQYTLRFWLETEARFTSVERIQSYVTCVSHLSTCKDYLYSVFKKGLASEAPPIIEDRQPKSSWPEEGAIKFENVDVRYREGLPLVLKNISLDIKPEEKIGIVGRTGSGKSSLAMALFRIMELDGGNISIDGTDISTIGLESLRSKLSIIPQDPVLFVGSVRYNLDPFNTYTDEEIWSALGKCHMKQTVLELEGQLDALVVENGENFSVGERQLLCMARALLRHSKILVLDEATAAIDTETDSLVQETIKEAFSDCTMLTIAHRLNTVANCDRILVLHEGQIVEFDTPANLLANEKSVFSQMLNIQEYPTMMHSG</sequence>
<feature type="transmembrane region" description="Helical" evidence="12">
    <location>
        <begin position="530"/>
        <end position="557"/>
    </location>
</feature>
<dbReference type="FunFam" id="3.40.50.300:FF:000074">
    <property type="entry name" value="Multidrug resistance-associated protein 5 isoform 1"/>
    <property type="match status" value="1"/>
</dbReference>
<feature type="region of interest" description="Disordered" evidence="11">
    <location>
        <begin position="53"/>
        <end position="80"/>
    </location>
</feature>
<dbReference type="InterPro" id="IPR003439">
    <property type="entry name" value="ABC_transporter-like_ATP-bd"/>
</dbReference>
<keyword evidence="7" id="KW-0067">ATP-binding</keyword>
<dbReference type="GO" id="GO:0016887">
    <property type="term" value="F:ATP hydrolysis activity"/>
    <property type="evidence" value="ECO:0007669"/>
    <property type="project" value="InterPro"/>
</dbReference>
<dbReference type="AlphaFoldDB" id="A0A7J7JRD3"/>
<dbReference type="CDD" id="cd03244">
    <property type="entry name" value="ABCC_MRP_domain2"/>
    <property type="match status" value="1"/>
</dbReference>
<dbReference type="PROSITE" id="PS00211">
    <property type="entry name" value="ABC_TRANSPORTER_1"/>
    <property type="match status" value="2"/>
</dbReference>
<dbReference type="PANTHER" id="PTHR24223">
    <property type="entry name" value="ATP-BINDING CASSETTE SUB-FAMILY C"/>
    <property type="match status" value="1"/>
</dbReference>
<dbReference type="GO" id="GO:0012505">
    <property type="term" value="C:endomembrane system"/>
    <property type="evidence" value="ECO:0007669"/>
    <property type="project" value="UniProtKB-SubCell"/>
</dbReference>
<feature type="transmembrane region" description="Helical" evidence="12">
    <location>
        <begin position="371"/>
        <end position="392"/>
    </location>
</feature>
<evidence type="ECO:0000256" key="3">
    <source>
        <dbReference type="ARBA" id="ARBA00022448"/>
    </source>
</evidence>
<dbReference type="Gene3D" id="1.20.1560.10">
    <property type="entry name" value="ABC transporter type 1, transmembrane domain"/>
    <property type="match status" value="1"/>
</dbReference>
<evidence type="ECO:0000259" key="14">
    <source>
        <dbReference type="PROSITE" id="PS50929"/>
    </source>
</evidence>
<name>A0A7J7JRD3_BUGNE</name>
<keyword evidence="10" id="KW-0325">Glycoprotein</keyword>
<dbReference type="PROSITE" id="PS50893">
    <property type="entry name" value="ABC_TRANSPORTER_2"/>
    <property type="match status" value="2"/>
</dbReference>
<evidence type="ECO:0000256" key="11">
    <source>
        <dbReference type="SAM" id="MobiDB-lite"/>
    </source>
</evidence>
<dbReference type="CDD" id="cd03250">
    <property type="entry name" value="ABCC_MRP_domain1"/>
    <property type="match status" value="1"/>
</dbReference>
<dbReference type="GO" id="GO:0016020">
    <property type="term" value="C:membrane"/>
    <property type="evidence" value="ECO:0007669"/>
    <property type="project" value="InterPro"/>
</dbReference>
<dbReference type="Gene3D" id="3.40.50.300">
    <property type="entry name" value="P-loop containing nucleotide triphosphate hydrolases"/>
    <property type="match status" value="2"/>
</dbReference>